<dbReference type="Proteomes" id="UP000029868">
    <property type="component" value="Unassembled WGS sequence"/>
</dbReference>
<dbReference type="RefSeq" id="WP_033080323.1">
    <property type="nucleotide sequence ID" value="NZ_JQEC01000002.1"/>
</dbReference>
<keyword evidence="1" id="KW-0732">Signal</keyword>
<dbReference type="EMBL" id="JQEC01000002">
    <property type="protein sequence ID" value="KGJ97438.1"/>
    <property type="molecule type" value="Genomic_DNA"/>
</dbReference>
<evidence type="ECO:0000313" key="2">
    <source>
        <dbReference type="EMBL" id="KGJ97438.1"/>
    </source>
</evidence>
<gene>
    <name evidence="2" type="ORF">GAB14E_1027</name>
</gene>
<evidence type="ECO:0000313" key="3">
    <source>
        <dbReference type="Proteomes" id="UP000029868"/>
    </source>
</evidence>
<protein>
    <recommendedName>
        <fullName evidence="4">Lipoprotein</fullName>
    </recommendedName>
</protein>
<comment type="caution">
    <text evidence="2">The sequence shown here is derived from an EMBL/GenBank/DDBJ whole genome shotgun (WGS) entry which is preliminary data.</text>
</comment>
<feature type="signal peptide" evidence="1">
    <location>
        <begin position="1"/>
        <end position="18"/>
    </location>
</feature>
<dbReference type="PATRIC" id="fig|28229.3.peg.180"/>
<evidence type="ECO:0008006" key="4">
    <source>
        <dbReference type="Google" id="ProtNLM"/>
    </source>
</evidence>
<accession>A0A099L6C3</accession>
<sequence length="168" mass="17871">MKKIVATSLVLACSSTLAGNLSITYESAKLAQCSVLVEYFDGDKNRVTCAVEDKGIFRTAGSTVTLNCQGADEIKHLNDDASAVLILSNCKDTIKALQAKESYGAGTSKGADSFWARGNDKSGIKNKVITETAIDGCYNHVSIVASKVRVLITRAITLDSRCKSTTLI</sequence>
<organism evidence="2 3">
    <name type="scientific">Colwellia psychrerythraea</name>
    <name type="common">Vibrio psychroerythus</name>
    <dbReference type="NCBI Taxonomy" id="28229"/>
    <lineage>
        <taxon>Bacteria</taxon>
        <taxon>Pseudomonadati</taxon>
        <taxon>Pseudomonadota</taxon>
        <taxon>Gammaproteobacteria</taxon>
        <taxon>Alteromonadales</taxon>
        <taxon>Colwelliaceae</taxon>
        <taxon>Colwellia</taxon>
    </lineage>
</organism>
<reference evidence="2 3" key="1">
    <citation type="submission" date="2014-08" db="EMBL/GenBank/DDBJ databases">
        <title>Genomic and Phenotypic Diversity of Colwellia psychrerythraea strains from Disparate Marine Basins.</title>
        <authorList>
            <person name="Techtmann S.M."/>
            <person name="Stelling S.C."/>
            <person name="Utturkar S.M."/>
            <person name="Alshibli N."/>
            <person name="Harris A."/>
            <person name="Brown S.D."/>
            <person name="Hazen T.C."/>
        </authorList>
    </citation>
    <scope>NUCLEOTIDE SEQUENCE [LARGE SCALE GENOMIC DNA]</scope>
    <source>
        <strain evidence="2 3">GAB14E</strain>
    </source>
</reference>
<proteinExistence type="predicted"/>
<evidence type="ECO:0000256" key="1">
    <source>
        <dbReference type="SAM" id="SignalP"/>
    </source>
</evidence>
<feature type="chain" id="PRO_5001957886" description="Lipoprotein" evidence="1">
    <location>
        <begin position="19"/>
        <end position="168"/>
    </location>
</feature>
<name>A0A099L6C3_COLPS</name>
<dbReference type="AlphaFoldDB" id="A0A099L6C3"/>